<gene>
    <name evidence="1" type="ORF">NEUTE1DRAFT_119207</name>
</gene>
<name>F8N444_NEUT8</name>
<protein>
    <submittedName>
        <fullName evidence="1">Uncharacterized protein</fullName>
    </submittedName>
</protein>
<dbReference type="EMBL" id="GL891382">
    <property type="protein sequence ID" value="EGO53487.1"/>
    <property type="molecule type" value="Genomic_DNA"/>
</dbReference>
<dbReference type="AlphaFoldDB" id="F8N444"/>
<dbReference type="GeneID" id="20823772"/>
<dbReference type="HOGENOM" id="CLU_197730_0_0_1"/>
<keyword evidence="2" id="KW-1185">Reference proteome</keyword>
<dbReference type="RefSeq" id="XP_009857085.1">
    <property type="nucleotide sequence ID" value="XM_009858783.2"/>
</dbReference>
<organism evidence="1 2">
    <name type="scientific">Neurospora tetrasperma (strain FGSC 2508 / ATCC MYA-4615 / P0657)</name>
    <dbReference type="NCBI Taxonomy" id="510951"/>
    <lineage>
        <taxon>Eukaryota</taxon>
        <taxon>Fungi</taxon>
        <taxon>Dikarya</taxon>
        <taxon>Ascomycota</taxon>
        <taxon>Pezizomycotina</taxon>
        <taxon>Sordariomycetes</taxon>
        <taxon>Sordariomycetidae</taxon>
        <taxon>Sordariales</taxon>
        <taxon>Sordariaceae</taxon>
        <taxon>Neurospora</taxon>
    </lineage>
</organism>
<proteinExistence type="predicted"/>
<dbReference type="VEuPathDB" id="FungiDB:NEUTE1DRAFT_119207"/>
<reference evidence="2" key="1">
    <citation type="journal article" date="2011" name="Genetics">
        <title>Massive changes in genome architecture accompany the transition to self-fertility in the filamentous fungus Neurospora tetrasperma.</title>
        <authorList>
            <person name="Ellison C.E."/>
            <person name="Stajich J.E."/>
            <person name="Jacobson D.J."/>
            <person name="Natvig D.O."/>
            <person name="Lapidus A."/>
            <person name="Foster B."/>
            <person name="Aerts A."/>
            <person name="Riley R."/>
            <person name="Lindquist E.A."/>
            <person name="Grigoriev I.V."/>
            <person name="Taylor J.W."/>
        </authorList>
    </citation>
    <scope>NUCLEOTIDE SEQUENCE [LARGE SCALE GENOMIC DNA]</scope>
    <source>
        <strain evidence="2">FGSC 2508 / P0657</strain>
    </source>
</reference>
<sequence>MWRKFGQHHDNNTCVASSFTGKSAVGRQLDSYKFVKGWSVCGMMKIVAWELPVHYQKFSQCNNDLSSENALRCSTAKQ</sequence>
<evidence type="ECO:0000313" key="1">
    <source>
        <dbReference type="EMBL" id="EGO53487.1"/>
    </source>
</evidence>
<dbReference type="Proteomes" id="UP000008065">
    <property type="component" value="Unassembled WGS sequence"/>
</dbReference>
<evidence type="ECO:0000313" key="2">
    <source>
        <dbReference type="Proteomes" id="UP000008065"/>
    </source>
</evidence>
<accession>F8N444</accession>
<feature type="non-terminal residue" evidence="1">
    <location>
        <position position="78"/>
    </location>
</feature>
<dbReference type="KEGG" id="nte:NEUTE1DRAFT119207"/>